<evidence type="ECO:0000256" key="2">
    <source>
        <dbReference type="SAM" id="Phobius"/>
    </source>
</evidence>
<feature type="transmembrane region" description="Helical" evidence="2">
    <location>
        <begin position="569"/>
        <end position="594"/>
    </location>
</feature>
<dbReference type="HOGENOM" id="CLU_015738_0_0_1"/>
<dbReference type="OrthoDB" id="5392263at2759"/>
<feature type="transmembrane region" description="Helical" evidence="2">
    <location>
        <begin position="20"/>
        <end position="43"/>
    </location>
</feature>
<keyword evidence="4" id="KW-1185">Reference proteome</keyword>
<evidence type="ECO:0000256" key="1">
    <source>
        <dbReference type="SAM" id="MobiDB-lite"/>
    </source>
</evidence>
<sequence length="601" mass="66303">MQTYDPCELYNNALPQCKSLPAILFLFMLKTQVAVAILVIAFAHASKAVNFTQCLSNINSITIDGKTDNYGHLVPPSTSTATAITYGLCVSQCGAGQEPFQWNVFSQQFSSWLLPWLALVSQLPFGSNDKLDNLESMLLTLGSPTLAAYSLALTALNGRWITDLFTGYRYPNVQEAVRILSSLQQSPLRIDTASARLASLIVLPQNRHFWTTLLEELNYTHTWSISAASSIIWVIIAYLFTIIDDFSQGAQATLEDNGGSVGSLWLWLLPVVLGWLQISPKCDSIRLGTAVHTANSLAYVATQDSSPREADSISEEHAFSLHFAKDDKLRIDERSTAPIHNYARFLPWVNAVLVVSDMFRNASDRNSLREPVTQGTKWQDPRSGNGSATADDVKRYCQRRFDHGESVRHRPTWKWGLVLSRMLKASALALMLQWGTTGAAVMIVWFTPTIGLGCRSASYVAYAGVSTLVWAILLISSILAYYSTAHSTPNEGDSLRPTRSRIAGSISIFLRRLGKVVGMLNALWIVAMGIMQFSGIYDRCYCNSSVFFLGKNAYNVITLTQDDAQRMRAAWIGGFVLGAMPTIIFAGVISLLIVDPSLPNH</sequence>
<dbReference type="STRING" id="685588.A0A067T913"/>
<feature type="compositionally biased region" description="Polar residues" evidence="1">
    <location>
        <begin position="373"/>
        <end position="388"/>
    </location>
</feature>
<reference evidence="4" key="1">
    <citation type="journal article" date="2014" name="Proc. Natl. Acad. Sci. U.S.A.">
        <title>Extensive sampling of basidiomycete genomes demonstrates inadequacy of the white-rot/brown-rot paradigm for wood decay fungi.</title>
        <authorList>
            <person name="Riley R."/>
            <person name="Salamov A.A."/>
            <person name="Brown D.W."/>
            <person name="Nagy L.G."/>
            <person name="Floudas D."/>
            <person name="Held B.W."/>
            <person name="Levasseur A."/>
            <person name="Lombard V."/>
            <person name="Morin E."/>
            <person name="Otillar R."/>
            <person name="Lindquist E.A."/>
            <person name="Sun H."/>
            <person name="LaButti K.M."/>
            <person name="Schmutz J."/>
            <person name="Jabbour D."/>
            <person name="Luo H."/>
            <person name="Baker S.E."/>
            <person name="Pisabarro A.G."/>
            <person name="Walton J.D."/>
            <person name="Blanchette R.A."/>
            <person name="Henrissat B."/>
            <person name="Martin F."/>
            <person name="Cullen D."/>
            <person name="Hibbett D.S."/>
            <person name="Grigoriev I.V."/>
        </authorList>
    </citation>
    <scope>NUCLEOTIDE SEQUENCE [LARGE SCALE GENOMIC DNA]</scope>
    <source>
        <strain evidence="4">CBS 339.88</strain>
    </source>
</reference>
<feature type="transmembrane region" description="Helical" evidence="2">
    <location>
        <begin position="459"/>
        <end position="482"/>
    </location>
</feature>
<evidence type="ECO:0000313" key="4">
    <source>
        <dbReference type="Proteomes" id="UP000027222"/>
    </source>
</evidence>
<feature type="region of interest" description="Disordered" evidence="1">
    <location>
        <begin position="366"/>
        <end position="390"/>
    </location>
</feature>
<name>A0A067T913_GALM3</name>
<evidence type="ECO:0000313" key="3">
    <source>
        <dbReference type="EMBL" id="KDR79636.1"/>
    </source>
</evidence>
<feature type="transmembrane region" description="Helical" evidence="2">
    <location>
        <begin position="258"/>
        <end position="276"/>
    </location>
</feature>
<dbReference type="Proteomes" id="UP000027222">
    <property type="component" value="Unassembled WGS sequence"/>
</dbReference>
<feature type="transmembrane region" description="Helical" evidence="2">
    <location>
        <begin position="223"/>
        <end position="243"/>
    </location>
</feature>
<protein>
    <submittedName>
        <fullName evidence="3">Uncharacterized protein</fullName>
    </submittedName>
</protein>
<proteinExistence type="predicted"/>
<keyword evidence="2" id="KW-0812">Transmembrane</keyword>
<feature type="transmembrane region" description="Helical" evidence="2">
    <location>
        <begin position="427"/>
        <end position="447"/>
    </location>
</feature>
<dbReference type="EMBL" id="KL142373">
    <property type="protein sequence ID" value="KDR79636.1"/>
    <property type="molecule type" value="Genomic_DNA"/>
</dbReference>
<dbReference type="AlphaFoldDB" id="A0A067T913"/>
<accession>A0A067T913</accession>
<keyword evidence="2" id="KW-0472">Membrane</keyword>
<gene>
    <name evidence="3" type="ORF">GALMADRAFT_137430</name>
</gene>
<organism evidence="3 4">
    <name type="scientific">Galerina marginata (strain CBS 339.88)</name>
    <dbReference type="NCBI Taxonomy" id="685588"/>
    <lineage>
        <taxon>Eukaryota</taxon>
        <taxon>Fungi</taxon>
        <taxon>Dikarya</taxon>
        <taxon>Basidiomycota</taxon>
        <taxon>Agaricomycotina</taxon>
        <taxon>Agaricomycetes</taxon>
        <taxon>Agaricomycetidae</taxon>
        <taxon>Agaricales</taxon>
        <taxon>Agaricineae</taxon>
        <taxon>Strophariaceae</taxon>
        <taxon>Galerina</taxon>
    </lineage>
</organism>
<keyword evidence="2" id="KW-1133">Transmembrane helix</keyword>